<dbReference type="OrthoDB" id="285729at2759"/>
<feature type="region of interest" description="Disordered" evidence="5">
    <location>
        <begin position="168"/>
        <end position="188"/>
    </location>
</feature>
<dbReference type="OMA" id="IDYVKHM"/>
<comment type="similarity">
    <text evidence="2">Belongs to the NOP16 family.</text>
</comment>
<evidence type="ECO:0000313" key="8">
    <source>
        <dbReference type="EMBL" id="ERL89486.1"/>
    </source>
</evidence>
<evidence type="ECO:0000313" key="6">
    <source>
        <dbReference type="EMBL" id="AEE62146.1"/>
    </source>
</evidence>
<reference evidence="9" key="3">
    <citation type="submission" date="2024-08" db="UniProtKB">
        <authorList>
            <consortium name="EnsemblMetazoa"/>
        </authorList>
    </citation>
    <scope>IDENTIFICATION</scope>
</reference>
<evidence type="ECO:0000313" key="9">
    <source>
        <dbReference type="EnsemblMetazoa" id="XP_019766218.1"/>
    </source>
</evidence>
<dbReference type="EMBL" id="BT127184">
    <property type="protein sequence ID" value="AEE62146.1"/>
    <property type="molecule type" value="mRNA"/>
</dbReference>
<dbReference type="EMBL" id="KB632169">
    <property type="protein sequence ID" value="ERL89486.1"/>
    <property type="molecule type" value="Genomic_DNA"/>
</dbReference>
<evidence type="ECO:0000256" key="2">
    <source>
        <dbReference type="ARBA" id="ARBA00008479"/>
    </source>
</evidence>
<sequence length="188" mass="22276">MPKLRKQRRKKVYKHNVNRKRLRNKIFSTGNIGCKDVKNAWDEKKSVQTNMEEMGLSYDPNRTLGIPKRKRQLQEAMGVTEEPLENPRVPAKKFVAERLEADAKAPREKRFRLPKGQVEWITYLLKKHGTDYKAMARDNKNYLQETWKQLRQKVRTFKRIPEQYGKYLEESGARPVDSDAEQLTDDEL</sequence>
<dbReference type="KEGG" id="dpa:109541728"/>
<accession>J3JVB7</accession>
<dbReference type="GO" id="GO:0005730">
    <property type="term" value="C:nucleolus"/>
    <property type="evidence" value="ECO:0007669"/>
    <property type="project" value="UniProtKB-SubCell"/>
</dbReference>
<reference evidence="10 11" key="2">
    <citation type="journal article" date="2013" name="Genome Biol.">
        <title>Draft genome of the mountain pine beetle, Dendroctonus ponderosae Hopkins, a major forest pest.</title>
        <authorList>
            <person name="Keeling C.I."/>
            <person name="Yuen M.M."/>
            <person name="Liao N.Y."/>
            <person name="Docking T.R."/>
            <person name="Chan S.K."/>
            <person name="Taylor G.A."/>
            <person name="Palmquist D.L."/>
            <person name="Jackman S.D."/>
            <person name="Nguyen A."/>
            <person name="Li M."/>
            <person name="Henderson H."/>
            <person name="Janes J.K."/>
            <person name="Zhao Y."/>
            <person name="Pandoh P."/>
            <person name="Moore R."/>
            <person name="Sperling F.A."/>
            <person name="Huber D.P."/>
            <person name="Birol I."/>
            <person name="Jones S.J."/>
            <person name="Bohlmann J."/>
        </authorList>
    </citation>
    <scope>NUCLEOTIDE SEQUENCE</scope>
</reference>
<dbReference type="GO" id="GO:0042273">
    <property type="term" value="P:ribosomal large subunit biogenesis"/>
    <property type="evidence" value="ECO:0007669"/>
    <property type="project" value="TreeGrafter"/>
</dbReference>
<dbReference type="AlphaFoldDB" id="J3JVB7"/>
<reference evidence="6" key="1">
    <citation type="journal article" date="2012" name="Insect Biochem. Mol. Biol.">
        <title>Transcriptome and full-length cDNA resources for the mountain pine beetle, Dendroctonus ponderosae Hopkins, a major insect pest of pine forests.</title>
        <authorList>
            <person name="Keeling C.I."/>
            <person name="Henderson H."/>
            <person name="Li M."/>
            <person name="Yuen M."/>
            <person name="Clark E.L."/>
            <person name="Fraser J.D."/>
            <person name="Huber D.P."/>
            <person name="Liao N.Y."/>
            <person name="Roderick Docking T."/>
            <person name="Birol I."/>
            <person name="Chan S.K."/>
            <person name="Taylor G.A."/>
            <person name="Palmquist D."/>
            <person name="Jones S.J."/>
            <person name="Bohlmann J."/>
        </authorList>
    </citation>
    <scope>NUCLEOTIDE SEQUENCE</scope>
    <source>
        <tissue evidence="6">Heads</tissue>
    </source>
</reference>
<dbReference type="InterPro" id="IPR019002">
    <property type="entry name" value="Ribosome_biogenesis_Nop16"/>
</dbReference>
<dbReference type="Proteomes" id="UP000019118">
    <property type="component" value="Unassembled WGS sequence"/>
</dbReference>
<feature type="compositionally biased region" description="Acidic residues" evidence="5">
    <location>
        <begin position="178"/>
        <end position="188"/>
    </location>
</feature>
<keyword evidence="4" id="KW-0539">Nucleus</keyword>
<evidence type="ECO:0000313" key="10">
    <source>
        <dbReference type="Proteomes" id="UP000019118"/>
    </source>
</evidence>
<protein>
    <recommendedName>
        <fullName evidence="3">Nucleolar protein 16</fullName>
    </recommendedName>
</protein>
<keyword evidence="10" id="KW-1185">Reference proteome</keyword>
<dbReference type="EnsemblMetazoa" id="XM_019910659.1">
    <property type="protein sequence ID" value="XP_019766218.1"/>
    <property type="gene ID" value="LOC109541728"/>
</dbReference>
<evidence type="ECO:0000256" key="1">
    <source>
        <dbReference type="ARBA" id="ARBA00004604"/>
    </source>
</evidence>
<organism evidence="6">
    <name type="scientific">Dendroctonus ponderosae</name>
    <name type="common">Mountain pine beetle</name>
    <dbReference type="NCBI Taxonomy" id="77166"/>
    <lineage>
        <taxon>Eukaryota</taxon>
        <taxon>Metazoa</taxon>
        <taxon>Ecdysozoa</taxon>
        <taxon>Arthropoda</taxon>
        <taxon>Hexapoda</taxon>
        <taxon>Insecta</taxon>
        <taxon>Pterygota</taxon>
        <taxon>Neoptera</taxon>
        <taxon>Endopterygota</taxon>
        <taxon>Coleoptera</taxon>
        <taxon>Polyphaga</taxon>
        <taxon>Cucujiformia</taxon>
        <taxon>Curculionidae</taxon>
        <taxon>Scolytinae</taxon>
        <taxon>Dendroctonus</taxon>
    </lineage>
</organism>
<name>J3JVB7_DENPD</name>
<gene>
    <name evidence="9" type="primary">109541728</name>
    <name evidence="8" type="ORF">D910_06852</name>
    <name evidence="7" type="ORF">YQE_09819</name>
</gene>
<dbReference type="Pfam" id="PF09420">
    <property type="entry name" value="Nop16"/>
    <property type="match status" value="2"/>
</dbReference>
<proteinExistence type="evidence at transcript level"/>
<evidence type="ECO:0000313" key="11">
    <source>
        <dbReference type="Proteomes" id="UP000030742"/>
    </source>
</evidence>
<evidence type="ECO:0000256" key="5">
    <source>
        <dbReference type="SAM" id="MobiDB-lite"/>
    </source>
</evidence>
<dbReference type="EMBL" id="KB741156">
    <property type="protein sequence ID" value="ENN73571.1"/>
    <property type="molecule type" value="Genomic_DNA"/>
</dbReference>
<evidence type="ECO:0000313" key="7">
    <source>
        <dbReference type="EMBL" id="ENN73571.1"/>
    </source>
</evidence>
<comment type="subcellular location">
    <subcellularLocation>
        <location evidence="1">Nucleus</location>
        <location evidence="1">Nucleolus</location>
    </subcellularLocation>
</comment>
<dbReference type="PANTHER" id="PTHR13243:SF1">
    <property type="entry name" value="NUCLEOLAR PROTEIN 16"/>
    <property type="match status" value="1"/>
</dbReference>
<dbReference type="HOGENOM" id="CLU_115103_0_0_1"/>
<dbReference type="PANTHER" id="PTHR13243">
    <property type="entry name" value="HSPC111 PROTEIN-RELATED"/>
    <property type="match status" value="1"/>
</dbReference>
<dbReference type="STRING" id="77166.J3JVB7"/>
<evidence type="ECO:0000256" key="4">
    <source>
        <dbReference type="ARBA" id="ARBA00023242"/>
    </source>
</evidence>
<evidence type="ECO:0000256" key="3">
    <source>
        <dbReference type="ARBA" id="ARBA00015522"/>
    </source>
</evidence>
<dbReference type="Proteomes" id="UP000030742">
    <property type="component" value="Unassembled WGS sequence"/>
</dbReference>